<evidence type="ECO:0000313" key="11">
    <source>
        <dbReference type="Proteomes" id="UP000524535"/>
    </source>
</evidence>
<feature type="domain" description="DUF1232" evidence="6">
    <location>
        <begin position="32"/>
        <end position="67"/>
    </location>
</feature>
<dbReference type="EMBL" id="JACIGY010000018">
    <property type="protein sequence ID" value="MBB4414999.1"/>
    <property type="molecule type" value="Genomic_DNA"/>
</dbReference>
<organism evidence="7 10">
    <name type="scientific">Aliirhizobium cellulosilyticum</name>
    <dbReference type="NCBI Taxonomy" id="393664"/>
    <lineage>
        <taxon>Bacteria</taxon>
        <taxon>Pseudomonadati</taxon>
        <taxon>Pseudomonadota</taxon>
        <taxon>Alphaproteobacteria</taxon>
        <taxon>Hyphomicrobiales</taxon>
        <taxon>Rhizobiaceae</taxon>
        <taxon>Aliirhizobium</taxon>
    </lineage>
</organism>
<comment type="caution">
    <text evidence="7">The sequence shown here is derived from an EMBL/GenBank/DDBJ whole genome shotgun (WGS) entry which is preliminary data.</text>
</comment>
<proteinExistence type="predicted"/>
<dbReference type="EMBL" id="JACIHM010000018">
    <property type="protein sequence ID" value="MBB4449590.1"/>
    <property type="molecule type" value="Genomic_DNA"/>
</dbReference>
<evidence type="ECO:0000256" key="1">
    <source>
        <dbReference type="ARBA" id="ARBA00004127"/>
    </source>
</evidence>
<dbReference type="GO" id="GO:0012505">
    <property type="term" value="C:endomembrane system"/>
    <property type="evidence" value="ECO:0007669"/>
    <property type="project" value="UniProtKB-SubCell"/>
</dbReference>
<dbReference type="Proteomes" id="UP000524535">
    <property type="component" value="Unassembled WGS sequence"/>
</dbReference>
<protein>
    <submittedName>
        <fullName evidence="7">Uncharacterized membrane protein YkvA (DUF1232 family)</fullName>
    </submittedName>
</protein>
<reference evidence="10 11" key="1">
    <citation type="submission" date="2020-08" db="EMBL/GenBank/DDBJ databases">
        <title>Genomic Encyclopedia of Type Strains, Phase IV (KMG-V): Genome sequencing to study the core and pangenomes of soil and plant-associated prokaryotes.</title>
        <authorList>
            <person name="Whitman W."/>
        </authorList>
    </citation>
    <scope>NUCLEOTIDE SEQUENCE [LARGE SCALE GENOMIC DNA]</scope>
    <source>
        <strain evidence="8 11">SEMIA 444</strain>
        <strain evidence="7 10">SEMIA 448</strain>
        <strain evidence="9 12">SEMIA 452</strain>
    </source>
</reference>
<keyword evidence="4 5" id="KW-0472">Membrane</keyword>
<evidence type="ECO:0000313" key="12">
    <source>
        <dbReference type="Proteomes" id="UP000576087"/>
    </source>
</evidence>
<dbReference type="InterPro" id="IPR010652">
    <property type="entry name" value="DUF1232"/>
</dbReference>
<dbReference type="RefSeq" id="WP_183830275.1">
    <property type="nucleotide sequence ID" value="NZ_JACIGW010000015.1"/>
</dbReference>
<dbReference type="EMBL" id="JACIGW010000015">
    <property type="protein sequence ID" value="MBB4351664.1"/>
    <property type="molecule type" value="Genomic_DNA"/>
</dbReference>
<evidence type="ECO:0000259" key="6">
    <source>
        <dbReference type="Pfam" id="PF06803"/>
    </source>
</evidence>
<keyword evidence="2 5" id="KW-0812">Transmembrane</keyword>
<dbReference type="AlphaFoldDB" id="A0A7W6WS16"/>
<keyword evidence="3 5" id="KW-1133">Transmembrane helix</keyword>
<dbReference type="Pfam" id="PF06803">
    <property type="entry name" value="DUF1232"/>
    <property type="match status" value="1"/>
</dbReference>
<evidence type="ECO:0000256" key="5">
    <source>
        <dbReference type="SAM" id="Phobius"/>
    </source>
</evidence>
<accession>A0A7W6WS16</accession>
<gene>
    <name evidence="8" type="ORF">GGE31_005547</name>
    <name evidence="7" type="ORF">GGE33_005447</name>
    <name evidence="9" type="ORF">GGE35_005447</name>
</gene>
<evidence type="ECO:0000256" key="4">
    <source>
        <dbReference type="ARBA" id="ARBA00023136"/>
    </source>
</evidence>
<evidence type="ECO:0000313" key="7">
    <source>
        <dbReference type="EMBL" id="MBB4351664.1"/>
    </source>
</evidence>
<evidence type="ECO:0000313" key="8">
    <source>
        <dbReference type="EMBL" id="MBB4414999.1"/>
    </source>
</evidence>
<keyword evidence="11" id="KW-1185">Reference proteome</keyword>
<dbReference type="Proteomes" id="UP000576087">
    <property type="component" value="Unassembled WGS sequence"/>
</dbReference>
<name>A0A7W6WS16_9HYPH</name>
<evidence type="ECO:0000256" key="3">
    <source>
        <dbReference type="ARBA" id="ARBA00022989"/>
    </source>
</evidence>
<sequence length="124" mass="13713">MLKKAKAWAKALKRDIVALWLAARDPRVPLSAKLVAGAVAAYALSPIDLIPDFIPVLGYLDDLILVPVGILIAIRLVPQELMSEFRLAAEQRSGRPVSRSGLAFILAIWLACIIFMVWSLKKFF</sequence>
<evidence type="ECO:0000313" key="9">
    <source>
        <dbReference type="EMBL" id="MBB4449590.1"/>
    </source>
</evidence>
<evidence type="ECO:0000256" key="2">
    <source>
        <dbReference type="ARBA" id="ARBA00022692"/>
    </source>
</evidence>
<evidence type="ECO:0000313" key="10">
    <source>
        <dbReference type="Proteomes" id="UP000520770"/>
    </source>
</evidence>
<comment type="subcellular location">
    <subcellularLocation>
        <location evidence="1">Endomembrane system</location>
        <topology evidence="1">Multi-pass membrane protein</topology>
    </subcellularLocation>
</comment>
<feature type="transmembrane region" description="Helical" evidence="5">
    <location>
        <begin position="101"/>
        <end position="120"/>
    </location>
</feature>
<dbReference type="Proteomes" id="UP000520770">
    <property type="component" value="Unassembled WGS sequence"/>
</dbReference>